<reference evidence="2 3" key="1">
    <citation type="submission" date="2015-12" db="EMBL/GenBank/DDBJ databases">
        <title>The genome of Folsomia candida.</title>
        <authorList>
            <person name="Faddeeva A."/>
            <person name="Derks M.F."/>
            <person name="Anvar Y."/>
            <person name="Smit S."/>
            <person name="Van Straalen N."/>
            <person name="Roelofs D."/>
        </authorList>
    </citation>
    <scope>NUCLEOTIDE SEQUENCE [LARGE SCALE GENOMIC DNA]</scope>
    <source>
        <strain evidence="2 3">VU population</strain>
        <tissue evidence="2">Whole body</tissue>
    </source>
</reference>
<keyword evidence="3" id="KW-1185">Reference proteome</keyword>
<organism evidence="2 3">
    <name type="scientific">Folsomia candida</name>
    <name type="common">Springtail</name>
    <dbReference type="NCBI Taxonomy" id="158441"/>
    <lineage>
        <taxon>Eukaryota</taxon>
        <taxon>Metazoa</taxon>
        <taxon>Ecdysozoa</taxon>
        <taxon>Arthropoda</taxon>
        <taxon>Hexapoda</taxon>
        <taxon>Collembola</taxon>
        <taxon>Entomobryomorpha</taxon>
        <taxon>Isotomoidea</taxon>
        <taxon>Isotomidae</taxon>
        <taxon>Proisotominae</taxon>
        <taxon>Folsomia</taxon>
    </lineage>
</organism>
<dbReference type="EMBL" id="LNIX01000001">
    <property type="protein sequence ID" value="OXA64038.1"/>
    <property type="molecule type" value="Genomic_DNA"/>
</dbReference>
<feature type="transmembrane region" description="Helical" evidence="1">
    <location>
        <begin position="155"/>
        <end position="176"/>
    </location>
</feature>
<dbReference type="AlphaFoldDB" id="A0A226F3I8"/>
<evidence type="ECO:0000256" key="1">
    <source>
        <dbReference type="SAM" id="Phobius"/>
    </source>
</evidence>
<feature type="transmembrane region" description="Helical" evidence="1">
    <location>
        <begin position="280"/>
        <end position="301"/>
    </location>
</feature>
<gene>
    <name evidence="2" type="ORF">Fcan01_01527</name>
</gene>
<accession>A0A226F3I8</accession>
<evidence type="ECO:0008006" key="4">
    <source>
        <dbReference type="Google" id="ProtNLM"/>
    </source>
</evidence>
<keyword evidence="1" id="KW-0472">Membrane</keyword>
<sequence length="418" mass="48207">MPTKRMNQALSLYAKYFQVFKTICVHWDSYKKKFRCIPLSSREVWLWIFNVFIVVGLIGLGNTLLCMLRIFVFGTLHLPWLNTFAMIISVIFGTCAIGVTLALILYGEDFVEGWNHLDNLESRIVINDCHGHNKAKPKPIDFPGIATTYWVKILATYPIILIPSSIFLNLDIYYYYIREFKNYFPTKYQAFFVTLATIFVRFPLISVSIIESCRLLPLLYILFASALQNGNVFLRKLVKQAEANTSNVRLLREMQDSVKFYQTHGIICAMLAPFQECCTAVQFAVGLLSSIIFISATLRTYNVLPFLFYMFFPSAAVIVIIVIALMIPIAQGVNDMSKKFIRVWLAKIRVCEARGTRNFLRRVVRSLRPQALYVGIFGFRLFAITRSNKVTYYDAIMMYTMNTMMGVPQKIFENMFHA</sequence>
<feature type="transmembrane region" description="Helical" evidence="1">
    <location>
        <begin position="188"/>
        <end position="209"/>
    </location>
</feature>
<name>A0A226F3I8_FOLCA</name>
<evidence type="ECO:0000313" key="2">
    <source>
        <dbReference type="EMBL" id="OXA64038.1"/>
    </source>
</evidence>
<evidence type="ECO:0000313" key="3">
    <source>
        <dbReference type="Proteomes" id="UP000198287"/>
    </source>
</evidence>
<comment type="caution">
    <text evidence="2">The sequence shown here is derived from an EMBL/GenBank/DDBJ whole genome shotgun (WGS) entry which is preliminary data.</text>
</comment>
<keyword evidence="1" id="KW-1133">Transmembrane helix</keyword>
<proteinExistence type="predicted"/>
<feature type="transmembrane region" description="Helical" evidence="1">
    <location>
        <begin position="84"/>
        <end position="106"/>
    </location>
</feature>
<feature type="transmembrane region" description="Helical" evidence="1">
    <location>
        <begin position="44"/>
        <end position="72"/>
    </location>
</feature>
<keyword evidence="1" id="KW-0812">Transmembrane</keyword>
<protein>
    <recommendedName>
        <fullName evidence="4">Gustatory receptor</fullName>
    </recommendedName>
</protein>
<feature type="transmembrane region" description="Helical" evidence="1">
    <location>
        <begin position="215"/>
        <end position="234"/>
    </location>
</feature>
<dbReference type="Proteomes" id="UP000198287">
    <property type="component" value="Unassembled WGS sequence"/>
</dbReference>
<feature type="transmembrane region" description="Helical" evidence="1">
    <location>
        <begin position="307"/>
        <end position="330"/>
    </location>
</feature>